<dbReference type="GO" id="GO:0000127">
    <property type="term" value="C:transcription factor TFIIIC complex"/>
    <property type="evidence" value="ECO:0007669"/>
    <property type="project" value="TreeGrafter"/>
</dbReference>
<dbReference type="GeneID" id="107270853"/>
<reference evidence="4" key="1">
    <citation type="submission" date="2025-08" db="UniProtKB">
        <authorList>
            <consortium name="RefSeq"/>
        </authorList>
    </citation>
    <scope>IDENTIFICATION</scope>
</reference>
<proteinExistence type="predicted"/>
<evidence type="ECO:0000313" key="4">
    <source>
        <dbReference type="RefSeq" id="XP_015601728.1"/>
    </source>
</evidence>
<sequence length="419" mass="47880">MDSDCEQSDDEEEFLVYVEFEGFVERNTFSDENLKLDIIGIDSDYPIIEVNGKFYEGTYEDAVGTYLFFKNDENPIVNDLIFDTVPTLKYFAKTRKLLRMQRVFTAARTDVLGDSTHAQCIPNINTIKEAGVPSKYHDNALSFWTEMRDDRLQALNAYLEKHRIREEKKLQGIQLDSESDEDNPFAIYKSNKTTIPTTNMTMLKEDANSKDIENKLDHESCQSVALPLLHSLQKDRKQFPLENNKNTNVDVNQKIELSQKEECFGLSGAIHSRQSSHKKLDLSTYDVIGKHKGSIKVIKRARGRIGSTNVEKAVKSSRKKQFSETKVVTAECINTGVNNLELSDKSKVEETPLTGEIQTVETKDNVDITNIEDNNQDSLPEACKLTTNTTCMNKRLKKKVKREAKMKEISEQLRKSHQK</sequence>
<dbReference type="AlphaFoldDB" id="A0AAJ7C4H3"/>
<name>A0AAJ7C4H3_CEPCN</name>
<evidence type="ECO:0000259" key="2">
    <source>
        <dbReference type="Pfam" id="PF10419"/>
    </source>
</evidence>
<feature type="region of interest" description="Disordered" evidence="1">
    <location>
        <begin position="396"/>
        <end position="419"/>
    </location>
</feature>
<dbReference type="RefSeq" id="XP_015601728.1">
    <property type="nucleotide sequence ID" value="XM_015746242.2"/>
</dbReference>
<evidence type="ECO:0000256" key="1">
    <source>
        <dbReference type="SAM" id="MobiDB-lite"/>
    </source>
</evidence>
<accession>A0AAJ7C4H3</accession>
<organism evidence="3 4">
    <name type="scientific">Cephus cinctus</name>
    <name type="common">Wheat stem sawfly</name>
    <dbReference type="NCBI Taxonomy" id="211228"/>
    <lineage>
        <taxon>Eukaryota</taxon>
        <taxon>Metazoa</taxon>
        <taxon>Ecdysozoa</taxon>
        <taxon>Arthropoda</taxon>
        <taxon>Hexapoda</taxon>
        <taxon>Insecta</taxon>
        <taxon>Pterygota</taxon>
        <taxon>Neoptera</taxon>
        <taxon>Endopterygota</taxon>
        <taxon>Hymenoptera</taxon>
        <taxon>Cephoidea</taxon>
        <taxon>Cephidae</taxon>
        <taxon>Cephus</taxon>
    </lineage>
</organism>
<keyword evidence="3" id="KW-1185">Reference proteome</keyword>
<dbReference type="Pfam" id="PF10419">
    <property type="entry name" value="TFIIIC_sub6"/>
    <property type="match status" value="1"/>
</dbReference>
<protein>
    <submittedName>
        <fullName evidence="4">Uncharacterized protein LOC107270853</fullName>
    </submittedName>
</protein>
<dbReference type="Proteomes" id="UP000694920">
    <property type="component" value="Unplaced"/>
</dbReference>
<evidence type="ECO:0000313" key="3">
    <source>
        <dbReference type="Proteomes" id="UP000694920"/>
    </source>
</evidence>
<feature type="compositionally biased region" description="Basic and acidic residues" evidence="1">
    <location>
        <begin position="403"/>
        <end position="419"/>
    </location>
</feature>
<dbReference type="InterPro" id="IPR019481">
    <property type="entry name" value="TFIIIC_triple_barrel"/>
</dbReference>
<dbReference type="Gene3D" id="2.60.40.4370">
    <property type="match status" value="1"/>
</dbReference>
<dbReference type="PANTHER" id="PTHR21860">
    <property type="entry name" value="TRANSCRIPTION INITIATION FACTOR IIIC TFIIIC , POLYPEPTIDE 6-RELATED"/>
    <property type="match status" value="1"/>
</dbReference>
<feature type="domain" description="Transcription factor TFIIIC triple barrel" evidence="2">
    <location>
        <begin position="10"/>
        <end position="104"/>
    </location>
</feature>
<dbReference type="KEGG" id="ccin:107270853"/>
<gene>
    <name evidence="4" type="primary">LOC107270853</name>
</gene>
<dbReference type="PANTHER" id="PTHR21860:SF2">
    <property type="entry name" value="GENERAL TRANSCRIPTION FACTOR 3C POLYPEPTIDE 6"/>
    <property type="match status" value="1"/>
</dbReference>
<dbReference type="InterPro" id="IPR042771">
    <property type="entry name" value="GTF3C6-like"/>
</dbReference>
<dbReference type="GO" id="GO:0006383">
    <property type="term" value="P:transcription by RNA polymerase III"/>
    <property type="evidence" value="ECO:0007669"/>
    <property type="project" value="InterPro"/>
</dbReference>